<dbReference type="SUPFAM" id="SSF52540">
    <property type="entry name" value="P-loop containing nucleoside triphosphate hydrolases"/>
    <property type="match status" value="1"/>
</dbReference>
<name>A0AA40A9Q1_9PEZI</name>
<organism evidence="2 3">
    <name type="scientific">Lasiosphaeris hirsuta</name>
    <dbReference type="NCBI Taxonomy" id="260670"/>
    <lineage>
        <taxon>Eukaryota</taxon>
        <taxon>Fungi</taxon>
        <taxon>Dikarya</taxon>
        <taxon>Ascomycota</taxon>
        <taxon>Pezizomycotina</taxon>
        <taxon>Sordariomycetes</taxon>
        <taxon>Sordariomycetidae</taxon>
        <taxon>Sordariales</taxon>
        <taxon>Lasiosphaeriaceae</taxon>
        <taxon>Lasiosphaeris</taxon>
    </lineage>
</organism>
<dbReference type="GO" id="GO:0016887">
    <property type="term" value="F:ATP hydrolysis activity"/>
    <property type="evidence" value="ECO:0007669"/>
    <property type="project" value="InterPro"/>
</dbReference>
<dbReference type="Proteomes" id="UP001172102">
    <property type="component" value="Unassembled WGS sequence"/>
</dbReference>
<evidence type="ECO:0000313" key="3">
    <source>
        <dbReference type="Proteomes" id="UP001172102"/>
    </source>
</evidence>
<dbReference type="Gene3D" id="3.40.50.300">
    <property type="entry name" value="P-loop containing nucleotide triphosphate hydrolases"/>
    <property type="match status" value="1"/>
</dbReference>
<dbReference type="GO" id="GO:0005524">
    <property type="term" value="F:ATP binding"/>
    <property type="evidence" value="ECO:0007669"/>
    <property type="project" value="InterPro"/>
</dbReference>
<sequence length="389" mass="44263">MMCNGWTMMLEPDGCDLIGSDGKPDLGLELFEGEVIIDVKEAYDQNPQWRIQDPGCQPYGPETLEQLDAFSVVLWSDEECSRAEKQNLELVVLNDDVQRYEFNRYMQSDAYLRGKTGAIPPDKDRLSQDDLALLPRRLYVFSLCKRFFGPMDVSYLRPICPQTDAFEKLQIDDDKKSRIESMIDYHFLQKAARSVNRDIATQDFMRRGGCGLVILIQGAPGVGKTATASAVAQAYQKPLFSIQFGDLDFRARKLAAFFRWAERWDCIVLMDEIDVFLTQRDRYTGLDSNIFVSLLLRVLDEFSGILFLTSNRPGVLDEALSSRVHLNLCYPKLSLEHTRGVFQLNIDSLEESQRQQHSATGQPPLCIFAKDILAFAERHYAACEPHDGV</sequence>
<reference evidence="2" key="1">
    <citation type="submission" date="2023-06" db="EMBL/GenBank/DDBJ databases">
        <title>Genome-scale phylogeny and comparative genomics of the fungal order Sordariales.</title>
        <authorList>
            <consortium name="Lawrence Berkeley National Laboratory"/>
            <person name="Hensen N."/>
            <person name="Bonometti L."/>
            <person name="Westerberg I."/>
            <person name="Brannstrom I.O."/>
            <person name="Guillou S."/>
            <person name="Cros-Aarteil S."/>
            <person name="Calhoun S."/>
            <person name="Haridas S."/>
            <person name="Kuo A."/>
            <person name="Mondo S."/>
            <person name="Pangilinan J."/>
            <person name="Riley R."/>
            <person name="Labutti K."/>
            <person name="Andreopoulos B."/>
            <person name="Lipzen A."/>
            <person name="Chen C."/>
            <person name="Yanf M."/>
            <person name="Daum C."/>
            <person name="Ng V."/>
            <person name="Clum A."/>
            <person name="Steindorff A."/>
            <person name="Ohm R."/>
            <person name="Martin F."/>
            <person name="Silar P."/>
            <person name="Natvig D."/>
            <person name="Lalanne C."/>
            <person name="Gautier V."/>
            <person name="Ament-Velasquez S.L."/>
            <person name="Kruys A."/>
            <person name="Hutchinson M.I."/>
            <person name="Powell A.J."/>
            <person name="Barry K."/>
            <person name="Miller A.N."/>
            <person name="Grigoriev I.V."/>
            <person name="Debuchy R."/>
            <person name="Gladieux P."/>
            <person name="Thoren M.H."/>
            <person name="Johannesson H."/>
        </authorList>
    </citation>
    <scope>NUCLEOTIDE SEQUENCE</scope>
    <source>
        <strain evidence="2">SMH4607-1</strain>
    </source>
</reference>
<comment type="caution">
    <text evidence="2">The sequence shown here is derived from an EMBL/GenBank/DDBJ whole genome shotgun (WGS) entry which is preliminary data.</text>
</comment>
<keyword evidence="3" id="KW-1185">Reference proteome</keyword>
<protein>
    <submittedName>
        <fullName evidence="2">P-loop containing nucleoside triphosphate hydrolase protein</fullName>
    </submittedName>
</protein>
<dbReference type="PANTHER" id="PTHR46411">
    <property type="entry name" value="FAMILY ATPASE, PUTATIVE-RELATED"/>
    <property type="match status" value="1"/>
</dbReference>
<dbReference type="AlphaFoldDB" id="A0AA40A9Q1"/>
<dbReference type="InterPro" id="IPR003959">
    <property type="entry name" value="ATPase_AAA_core"/>
</dbReference>
<keyword evidence="2" id="KW-0378">Hydrolase</keyword>
<dbReference type="InterPro" id="IPR003593">
    <property type="entry name" value="AAA+_ATPase"/>
</dbReference>
<dbReference type="PANTHER" id="PTHR46411:SF3">
    <property type="entry name" value="AAA+ ATPASE DOMAIN-CONTAINING PROTEIN"/>
    <property type="match status" value="1"/>
</dbReference>
<feature type="domain" description="AAA+ ATPase" evidence="1">
    <location>
        <begin position="210"/>
        <end position="332"/>
    </location>
</feature>
<gene>
    <name evidence="2" type="ORF">B0H67DRAFT_518543</name>
</gene>
<dbReference type="EMBL" id="JAUKUA010000005">
    <property type="protein sequence ID" value="KAK0711878.1"/>
    <property type="molecule type" value="Genomic_DNA"/>
</dbReference>
<accession>A0AA40A9Q1</accession>
<dbReference type="InterPro" id="IPR027417">
    <property type="entry name" value="P-loop_NTPase"/>
</dbReference>
<evidence type="ECO:0000313" key="2">
    <source>
        <dbReference type="EMBL" id="KAK0711878.1"/>
    </source>
</evidence>
<dbReference type="Pfam" id="PF00004">
    <property type="entry name" value="AAA"/>
    <property type="match status" value="1"/>
</dbReference>
<evidence type="ECO:0000259" key="1">
    <source>
        <dbReference type="SMART" id="SM00382"/>
    </source>
</evidence>
<dbReference type="SMART" id="SM00382">
    <property type="entry name" value="AAA"/>
    <property type="match status" value="1"/>
</dbReference>
<feature type="non-terminal residue" evidence="2">
    <location>
        <position position="389"/>
    </location>
</feature>
<proteinExistence type="predicted"/>